<dbReference type="Proteomes" id="UP000249218">
    <property type="component" value="Unassembled WGS sequence"/>
</dbReference>
<feature type="compositionally biased region" description="Basic and acidic residues" evidence="1">
    <location>
        <begin position="99"/>
        <end position="116"/>
    </location>
</feature>
<dbReference type="EMBL" id="KZ150079">
    <property type="protein sequence ID" value="PZC73897.1"/>
    <property type="molecule type" value="Genomic_DNA"/>
</dbReference>
<feature type="compositionally biased region" description="Acidic residues" evidence="1">
    <location>
        <begin position="117"/>
        <end position="129"/>
    </location>
</feature>
<evidence type="ECO:0000313" key="2">
    <source>
        <dbReference type="EMBL" id="PZC73897.1"/>
    </source>
</evidence>
<gene>
    <name evidence="2" type="primary">HaOG208665</name>
    <name evidence="2" type="ORF">B5X24_HaOG208665</name>
</gene>
<organism evidence="2 3">
    <name type="scientific">Helicoverpa armigera</name>
    <name type="common">Cotton bollworm</name>
    <name type="synonym">Heliothis armigera</name>
    <dbReference type="NCBI Taxonomy" id="29058"/>
    <lineage>
        <taxon>Eukaryota</taxon>
        <taxon>Metazoa</taxon>
        <taxon>Ecdysozoa</taxon>
        <taxon>Arthropoda</taxon>
        <taxon>Hexapoda</taxon>
        <taxon>Insecta</taxon>
        <taxon>Pterygota</taxon>
        <taxon>Neoptera</taxon>
        <taxon>Endopterygota</taxon>
        <taxon>Lepidoptera</taxon>
        <taxon>Glossata</taxon>
        <taxon>Ditrysia</taxon>
        <taxon>Noctuoidea</taxon>
        <taxon>Noctuidae</taxon>
        <taxon>Heliothinae</taxon>
        <taxon>Helicoverpa</taxon>
    </lineage>
</organism>
<evidence type="ECO:0000313" key="3">
    <source>
        <dbReference type="Proteomes" id="UP000249218"/>
    </source>
</evidence>
<dbReference type="AlphaFoldDB" id="A0A2W1BKT6"/>
<proteinExistence type="predicted"/>
<protein>
    <submittedName>
        <fullName evidence="2">Uncharacterized protein</fullName>
    </submittedName>
</protein>
<name>A0A2W1BKT6_HELAM</name>
<accession>A0A2W1BKT6</accession>
<sequence length="129" mass="14910">MVNGCRSREIGIRRNYSFLLPIITPRTIASCPNESEGFVAISWPKGANRPVLWREVYYPYNMAGEPIIKRQESEENHEGFQKIIHEKTLPSTDSSNEYDPEKDFLDEDSSTKKTEEDQNDEEQNGEPEN</sequence>
<keyword evidence="3" id="KW-1185">Reference proteome</keyword>
<feature type="compositionally biased region" description="Basic and acidic residues" evidence="1">
    <location>
        <begin position="69"/>
        <end position="88"/>
    </location>
</feature>
<feature type="region of interest" description="Disordered" evidence="1">
    <location>
        <begin position="69"/>
        <end position="129"/>
    </location>
</feature>
<evidence type="ECO:0000256" key="1">
    <source>
        <dbReference type="SAM" id="MobiDB-lite"/>
    </source>
</evidence>
<reference evidence="2 3" key="1">
    <citation type="journal article" date="2017" name="BMC Biol.">
        <title>Genomic innovations, transcriptional plasticity and gene loss underlying the evolution and divergence of two highly polyphagous and invasive Helicoverpa pest species.</title>
        <authorList>
            <person name="Pearce S.L."/>
            <person name="Clarke D.F."/>
            <person name="East P.D."/>
            <person name="Elfekih S."/>
            <person name="Gordon K.H."/>
            <person name="Jermiin L.S."/>
            <person name="McGaughran A."/>
            <person name="Oakeshott J.G."/>
            <person name="Papanikolaou A."/>
            <person name="Perera O.P."/>
            <person name="Rane R.V."/>
            <person name="Richards S."/>
            <person name="Tay W.T."/>
            <person name="Walsh T.K."/>
            <person name="Anderson A."/>
            <person name="Anderson C.J."/>
            <person name="Asgari S."/>
            <person name="Board P.G."/>
            <person name="Bretschneider A."/>
            <person name="Campbell P.M."/>
            <person name="Chertemps T."/>
            <person name="Christeller J.T."/>
            <person name="Coppin C.W."/>
            <person name="Downes S.J."/>
            <person name="Duan G."/>
            <person name="Farnsworth C.A."/>
            <person name="Good R.T."/>
            <person name="Han L.B."/>
            <person name="Han Y.C."/>
            <person name="Hatje K."/>
            <person name="Horne I."/>
            <person name="Huang Y.P."/>
            <person name="Hughes D.S."/>
            <person name="Jacquin-Joly E."/>
            <person name="James W."/>
            <person name="Jhangiani S."/>
            <person name="Kollmar M."/>
            <person name="Kuwar S.S."/>
            <person name="Li S."/>
            <person name="Liu N.Y."/>
            <person name="Maibeche M.T."/>
            <person name="Miller J.R."/>
            <person name="Montagne N."/>
            <person name="Perry T."/>
            <person name="Qu J."/>
            <person name="Song S.V."/>
            <person name="Sutton G.G."/>
            <person name="Vogel H."/>
            <person name="Walenz B.P."/>
            <person name="Xu W."/>
            <person name="Zhang H.J."/>
            <person name="Zou Z."/>
            <person name="Batterham P."/>
            <person name="Edwards O.R."/>
            <person name="Feyereisen R."/>
            <person name="Gibbs R.A."/>
            <person name="Heckel D.G."/>
            <person name="McGrath A."/>
            <person name="Robin C."/>
            <person name="Scherer S.E."/>
            <person name="Worley K.C."/>
            <person name="Wu Y.D."/>
        </authorList>
    </citation>
    <scope>NUCLEOTIDE SEQUENCE [LARGE SCALE GENOMIC DNA]</scope>
    <source>
        <strain evidence="2">Harm_GR_Male_#8</strain>
        <tissue evidence="2">Whole organism</tissue>
    </source>
</reference>